<proteinExistence type="predicted"/>
<reference evidence="2" key="1">
    <citation type="submission" date="2023-07" db="EMBL/GenBank/DDBJ databases">
        <title>30 novel species of actinomycetes from the DSMZ collection.</title>
        <authorList>
            <person name="Nouioui I."/>
        </authorList>
    </citation>
    <scope>NUCLEOTIDE SEQUENCE [LARGE SCALE GENOMIC DNA]</scope>
    <source>
        <strain evidence="2">DSM 41886</strain>
    </source>
</reference>
<evidence type="ECO:0000313" key="2">
    <source>
        <dbReference type="Proteomes" id="UP001183615"/>
    </source>
</evidence>
<accession>A0ABU2SAL2</accession>
<gene>
    <name evidence="1" type="ORF">RM779_25705</name>
</gene>
<dbReference type="Proteomes" id="UP001183615">
    <property type="component" value="Unassembled WGS sequence"/>
</dbReference>
<protein>
    <submittedName>
        <fullName evidence="1">Uncharacterized protein</fullName>
    </submittedName>
</protein>
<sequence length="64" mass="6665">MAKKKTKNATVVNVATPGSVVGIQSGGDVNGNTVVVNGNTVTADDGGRWVDFEDMDRSLIDDID</sequence>
<dbReference type="RefSeq" id="WP_311620139.1">
    <property type="nucleotide sequence ID" value="NZ_JAVREV010000016.1"/>
</dbReference>
<organism evidence="1 2">
    <name type="scientific">Streptomyces johnsoniae</name>
    <dbReference type="NCBI Taxonomy" id="3075532"/>
    <lineage>
        <taxon>Bacteria</taxon>
        <taxon>Bacillati</taxon>
        <taxon>Actinomycetota</taxon>
        <taxon>Actinomycetes</taxon>
        <taxon>Kitasatosporales</taxon>
        <taxon>Streptomycetaceae</taxon>
        <taxon>Streptomyces</taxon>
    </lineage>
</organism>
<keyword evidence="2" id="KW-1185">Reference proteome</keyword>
<comment type="caution">
    <text evidence="1">The sequence shown here is derived from an EMBL/GenBank/DDBJ whole genome shotgun (WGS) entry which is preliminary data.</text>
</comment>
<name>A0ABU2SAL2_9ACTN</name>
<dbReference type="EMBL" id="JAVREV010000016">
    <property type="protein sequence ID" value="MDT0445963.1"/>
    <property type="molecule type" value="Genomic_DNA"/>
</dbReference>
<evidence type="ECO:0000313" key="1">
    <source>
        <dbReference type="EMBL" id="MDT0445963.1"/>
    </source>
</evidence>